<dbReference type="InterPro" id="IPR032675">
    <property type="entry name" value="LRR_dom_sf"/>
</dbReference>
<reference evidence="3 4" key="1">
    <citation type="journal article" date="2018" name="PLoS Genet.">
        <title>Population sequencing reveals clonal diversity and ancestral inbreeding in the grapevine cultivar Chardonnay.</title>
        <authorList>
            <person name="Roach M.J."/>
            <person name="Johnson D.L."/>
            <person name="Bohlmann J."/>
            <person name="van Vuuren H.J."/>
            <person name="Jones S.J."/>
            <person name="Pretorius I.S."/>
            <person name="Schmidt S.A."/>
            <person name="Borneman A.R."/>
        </authorList>
    </citation>
    <scope>NUCLEOTIDE SEQUENCE [LARGE SCALE GENOMIC DNA]</scope>
    <source>
        <strain evidence="4">cv. Chardonnay</strain>
        <tissue evidence="3">Leaf</tissue>
    </source>
</reference>
<evidence type="ECO:0000313" key="4">
    <source>
        <dbReference type="Proteomes" id="UP000288805"/>
    </source>
</evidence>
<keyword evidence="2" id="KW-0732">Signal</keyword>
<feature type="signal peptide" evidence="2">
    <location>
        <begin position="1"/>
        <end position="25"/>
    </location>
</feature>
<comment type="caution">
    <text evidence="3">The sequence shown here is derived from an EMBL/GenBank/DDBJ whole genome shotgun (WGS) entry which is preliminary data.</text>
</comment>
<dbReference type="SUPFAM" id="SSF52058">
    <property type="entry name" value="L domain-like"/>
    <property type="match status" value="1"/>
</dbReference>
<dbReference type="GO" id="GO:0016301">
    <property type="term" value="F:kinase activity"/>
    <property type="evidence" value="ECO:0007669"/>
    <property type="project" value="UniProtKB-KW"/>
</dbReference>
<evidence type="ECO:0000256" key="2">
    <source>
        <dbReference type="SAM" id="SignalP"/>
    </source>
</evidence>
<name>A0A438HDU1_VITVI</name>
<dbReference type="PANTHER" id="PTHR48059:SF30">
    <property type="entry name" value="OS06G0587000 PROTEIN"/>
    <property type="match status" value="1"/>
</dbReference>
<sequence>MASFIPTAGVVVWVVIMILFSLANAVSSPSSTDEGEALRSTGWWNSTSAHFTWDGVVCNERGSVTEIHLSYSGKKSGELSKLKFSSFPSLVGLFLANCGLNGSIPHQIGTLTQLTYFILPQNNLIGELPLSLANLTQLKYLFLHSN</sequence>
<proteinExistence type="predicted"/>
<protein>
    <submittedName>
        <fullName evidence="3">Putative leucine-rich repeat receptor-like protein kinase</fullName>
    </submittedName>
</protein>
<evidence type="ECO:0000256" key="1">
    <source>
        <dbReference type="ARBA" id="ARBA00004196"/>
    </source>
</evidence>
<dbReference type="AlphaFoldDB" id="A0A438HDU1"/>
<accession>A0A438HDU1</accession>
<dbReference type="Gene3D" id="3.80.10.10">
    <property type="entry name" value="Ribonuclease Inhibitor"/>
    <property type="match status" value="1"/>
</dbReference>
<keyword evidence="3" id="KW-0418">Kinase</keyword>
<comment type="subcellular location">
    <subcellularLocation>
        <location evidence="1">Cell envelope</location>
    </subcellularLocation>
</comment>
<feature type="chain" id="PRO_5019398990" evidence="2">
    <location>
        <begin position="26"/>
        <end position="146"/>
    </location>
</feature>
<dbReference type="InterPro" id="IPR051848">
    <property type="entry name" value="PGIP"/>
</dbReference>
<dbReference type="Proteomes" id="UP000288805">
    <property type="component" value="Unassembled WGS sequence"/>
</dbReference>
<keyword evidence="3" id="KW-0675">Receptor</keyword>
<keyword evidence="3" id="KW-0808">Transferase</keyword>
<dbReference type="OrthoDB" id="1751420at2759"/>
<organism evidence="3 4">
    <name type="scientific">Vitis vinifera</name>
    <name type="common">Grape</name>
    <dbReference type="NCBI Taxonomy" id="29760"/>
    <lineage>
        <taxon>Eukaryota</taxon>
        <taxon>Viridiplantae</taxon>
        <taxon>Streptophyta</taxon>
        <taxon>Embryophyta</taxon>
        <taxon>Tracheophyta</taxon>
        <taxon>Spermatophyta</taxon>
        <taxon>Magnoliopsida</taxon>
        <taxon>eudicotyledons</taxon>
        <taxon>Gunneridae</taxon>
        <taxon>Pentapetalae</taxon>
        <taxon>rosids</taxon>
        <taxon>Vitales</taxon>
        <taxon>Vitaceae</taxon>
        <taxon>Viteae</taxon>
        <taxon>Vitis</taxon>
    </lineage>
</organism>
<dbReference type="PANTHER" id="PTHR48059">
    <property type="entry name" value="POLYGALACTURONASE INHIBITOR 1"/>
    <property type="match status" value="1"/>
</dbReference>
<gene>
    <name evidence="3" type="primary">VvCHDp000202_2</name>
    <name evidence="3" type="ORF">CK203_037383</name>
</gene>
<dbReference type="EMBL" id="QGNW01000237">
    <property type="protein sequence ID" value="RVW82632.1"/>
    <property type="molecule type" value="Genomic_DNA"/>
</dbReference>
<evidence type="ECO:0000313" key="3">
    <source>
        <dbReference type="EMBL" id="RVW82632.1"/>
    </source>
</evidence>